<evidence type="ECO:0008006" key="3">
    <source>
        <dbReference type="Google" id="ProtNLM"/>
    </source>
</evidence>
<evidence type="ECO:0000313" key="2">
    <source>
        <dbReference type="Proteomes" id="UP000094329"/>
    </source>
</evidence>
<dbReference type="RefSeq" id="WP_069312366.1">
    <property type="nucleotide sequence ID" value="NZ_MDTU01000001.1"/>
</dbReference>
<keyword evidence="2" id="KW-1185">Reference proteome</keyword>
<reference evidence="1 2" key="1">
    <citation type="submission" date="2016-08" db="EMBL/GenBank/DDBJ databases">
        <title>Draft genome sequence of Candidatus Piscirickettsia litoralis, from seawater.</title>
        <authorList>
            <person name="Wan X."/>
            <person name="Lee A.J."/>
            <person name="Hou S."/>
            <person name="Donachie S.P."/>
        </authorList>
    </citation>
    <scope>NUCLEOTIDE SEQUENCE [LARGE SCALE GENOMIC DNA]</scope>
    <source>
        <strain evidence="1 2">Y2</strain>
    </source>
</reference>
<dbReference type="InterPro" id="IPR010263">
    <property type="entry name" value="T6SS_TssK"/>
</dbReference>
<protein>
    <recommendedName>
        <fullName evidence="3">Type VI secretion system-associated protein</fullName>
    </recommendedName>
</protein>
<accession>A0ABX3A8W2</accession>
<proteinExistence type="predicted"/>
<dbReference type="NCBIfam" id="TIGR03353">
    <property type="entry name" value="VI_chp_4"/>
    <property type="match status" value="1"/>
</dbReference>
<evidence type="ECO:0000313" key="1">
    <source>
        <dbReference type="EMBL" id="ODN42569.1"/>
    </source>
</evidence>
<gene>
    <name evidence="1" type="ORF">BGC07_06030</name>
</gene>
<name>A0ABX3A8W2_9GAMM</name>
<sequence length="381" mass="43873">MLRPKWYNDQYLFPEHFECLTDYLLSQSKHGNSSMGVPCHGLINIAWNESELRSGLLKLLKLSFITYDGQYIDIDKNAKTNSLDLNNIEKDRVNVYINLINYEDIEQETQNGNIILLKNIIVLSTEIVPSSAFTMKIFDIDKKVDGSYKINDHFIAPSLSIATQCFHQVDTIVKRLIDELTLYSRKAEVAALKEYKVIINKAITKLKFIMINSRSSIQYHPFYLFEAIVNIYSILVNSYELNCDGLVYSHDNFSINFNKLINLIFISLSKKLNTYKHIEFYQDNNIIYSDQVDIHEGSEIVVILKEITAKSVKICSPSRINTVTSMSLSGVALTEKPEYCGLFGERSGYKAFTLNKDYEFQCIKSEKNYHCLIMILIKAMI</sequence>
<organism evidence="1 2">
    <name type="scientific">Piscirickettsia litoralis</name>
    <dbReference type="NCBI Taxonomy" id="1891921"/>
    <lineage>
        <taxon>Bacteria</taxon>
        <taxon>Pseudomonadati</taxon>
        <taxon>Pseudomonadota</taxon>
        <taxon>Gammaproteobacteria</taxon>
        <taxon>Thiotrichales</taxon>
        <taxon>Piscirickettsiaceae</taxon>
        <taxon>Piscirickettsia</taxon>
    </lineage>
</organism>
<dbReference type="EMBL" id="MDTU01000001">
    <property type="protein sequence ID" value="ODN42569.1"/>
    <property type="molecule type" value="Genomic_DNA"/>
</dbReference>
<dbReference type="Proteomes" id="UP000094329">
    <property type="component" value="Unassembled WGS sequence"/>
</dbReference>
<comment type="caution">
    <text evidence="1">The sequence shown here is derived from an EMBL/GenBank/DDBJ whole genome shotgun (WGS) entry which is preliminary data.</text>
</comment>
<dbReference type="Pfam" id="PF05936">
    <property type="entry name" value="T6SS_VasE"/>
    <property type="match status" value="2"/>
</dbReference>